<protein>
    <submittedName>
        <fullName evidence="2">Pimeloyl-ACP methyl ester carboxylesterase</fullName>
    </submittedName>
</protein>
<dbReference type="RefSeq" id="WP_183440660.1">
    <property type="nucleotide sequence ID" value="NZ_JACHXD010000004.1"/>
</dbReference>
<dbReference type="Proteomes" id="UP000541535">
    <property type="component" value="Unassembled WGS sequence"/>
</dbReference>
<dbReference type="Pfam" id="PF12697">
    <property type="entry name" value="Abhydrolase_6"/>
    <property type="match status" value="1"/>
</dbReference>
<organism evidence="2 3">
    <name type="scientific">Pseudoduganella violacea</name>
    <dbReference type="NCBI Taxonomy" id="1715466"/>
    <lineage>
        <taxon>Bacteria</taxon>
        <taxon>Pseudomonadati</taxon>
        <taxon>Pseudomonadota</taxon>
        <taxon>Betaproteobacteria</taxon>
        <taxon>Burkholderiales</taxon>
        <taxon>Oxalobacteraceae</taxon>
        <taxon>Telluria group</taxon>
        <taxon>Pseudoduganella</taxon>
    </lineage>
</organism>
<sequence length="253" mass="27701">MPVLKLGGGLDLSYEMIDGEAGKPCLVFLHEGLGSIALWKGFPQRLCQATGCSGLVYEREGYGRSSALRRVRSIHYLHDYALAELPQVLERLMPGREYIVIGHSDGGSIALIHAAGNPSGLRGVITEAAHVFVEDLTVQGVRAAKESFNPGLLMALERYHGEKAEQIYMAWADTWLLPGFKHWNIEYLLPSIAVPTLVVQGTEDQYGTEAQVDAIAGAVPGARKLMLENCGHSPHLEQPETLLESIRGFLREL</sequence>
<proteinExistence type="predicted"/>
<dbReference type="PANTHER" id="PTHR43689">
    <property type="entry name" value="HYDROLASE"/>
    <property type="match status" value="1"/>
</dbReference>
<dbReference type="PANTHER" id="PTHR43689:SF8">
    <property type="entry name" value="ALPHA_BETA-HYDROLASES SUPERFAMILY PROTEIN"/>
    <property type="match status" value="1"/>
</dbReference>
<dbReference type="InterPro" id="IPR000073">
    <property type="entry name" value="AB_hydrolase_1"/>
</dbReference>
<comment type="caution">
    <text evidence="2">The sequence shown here is derived from an EMBL/GenBank/DDBJ whole genome shotgun (WGS) entry which is preliminary data.</text>
</comment>
<dbReference type="Gene3D" id="3.40.50.1820">
    <property type="entry name" value="alpha/beta hydrolase"/>
    <property type="match status" value="1"/>
</dbReference>
<dbReference type="SUPFAM" id="SSF53474">
    <property type="entry name" value="alpha/beta-Hydrolases"/>
    <property type="match status" value="1"/>
</dbReference>
<feature type="domain" description="AB hydrolase-1" evidence="1">
    <location>
        <begin position="26"/>
        <end position="242"/>
    </location>
</feature>
<keyword evidence="3" id="KW-1185">Reference proteome</keyword>
<gene>
    <name evidence="2" type="ORF">FHS03_001810</name>
</gene>
<evidence type="ECO:0000313" key="2">
    <source>
        <dbReference type="EMBL" id="MBB3118765.1"/>
    </source>
</evidence>
<evidence type="ECO:0000313" key="3">
    <source>
        <dbReference type="Proteomes" id="UP000541535"/>
    </source>
</evidence>
<evidence type="ECO:0000259" key="1">
    <source>
        <dbReference type="Pfam" id="PF12697"/>
    </source>
</evidence>
<dbReference type="AlphaFoldDB" id="A0A7W5B9M2"/>
<dbReference type="InterPro" id="IPR029058">
    <property type="entry name" value="AB_hydrolase_fold"/>
</dbReference>
<name>A0A7W5B9M2_9BURK</name>
<accession>A0A7W5B9M2</accession>
<dbReference type="EMBL" id="JACHXD010000004">
    <property type="protein sequence ID" value="MBB3118765.1"/>
    <property type="molecule type" value="Genomic_DNA"/>
</dbReference>
<reference evidence="2 3" key="1">
    <citation type="submission" date="2020-08" db="EMBL/GenBank/DDBJ databases">
        <title>Genomic Encyclopedia of Type Strains, Phase III (KMG-III): the genomes of soil and plant-associated and newly described type strains.</title>
        <authorList>
            <person name="Whitman W."/>
        </authorList>
    </citation>
    <scope>NUCLEOTIDE SEQUENCE [LARGE SCALE GENOMIC DNA]</scope>
    <source>
        <strain evidence="2 3">CECT 8897</strain>
    </source>
</reference>